<comment type="function">
    <text evidence="1">Efflux system for nickel and cobalt.</text>
</comment>
<evidence type="ECO:0000256" key="15">
    <source>
        <dbReference type="SAM" id="SignalP"/>
    </source>
</evidence>
<comment type="similarity">
    <text evidence="13">Belongs to the NiCoT transporter (TC 2.A.52) family.</text>
</comment>
<keyword evidence="6" id="KW-0533">Nickel</keyword>
<keyword evidence="17" id="KW-1185">Reference proteome</keyword>
<feature type="transmembrane region" description="Helical" evidence="13">
    <location>
        <begin position="470"/>
        <end position="492"/>
    </location>
</feature>
<feature type="transmembrane region" description="Helical" evidence="13">
    <location>
        <begin position="300"/>
        <end position="320"/>
    </location>
</feature>
<keyword evidence="15" id="KW-0732">Signal</keyword>
<keyword evidence="5" id="KW-1003">Cell membrane</keyword>
<evidence type="ECO:0000256" key="12">
    <source>
        <dbReference type="ARBA" id="ARBA00023285"/>
    </source>
</evidence>
<evidence type="ECO:0000313" key="17">
    <source>
        <dbReference type="Proteomes" id="UP001523216"/>
    </source>
</evidence>
<evidence type="ECO:0000256" key="10">
    <source>
        <dbReference type="ARBA" id="ARBA00023112"/>
    </source>
</evidence>
<feature type="transmembrane region" description="Helical" evidence="13">
    <location>
        <begin position="266"/>
        <end position="288"/>
    </location>
</feature>
<feature type="signal peptide" evidence="15">
    <location>
        <begin position="1"/>
        <end position="25"/>
    </location>
</feature>
<keyword evidence="4 13" id="KW-0813">Transport</keyword>
<dbReference type="Pfam" id="PF03824">
    <property type="entry name" value="NicO"/>
    <property type="match status" value="1"/>
</dbReference>
<evidence type="ECO:0000256" key="3">
    <source>
        <dbReference type="ARBA" id="ARBA00022426"/>
    </source>
</evidence>
<keyword evidence="12" id="KW-0170">Cobalt</keyword>
<reference evidence="16 17" key="1">
    <citation type="submission" date="2022-06" db="EMBL/GenBank/DDBJ databases">
        <title>Actinoplanes abujensis sp. nov., isolated from Nigerian arid soil.</title>
        <authorList>
            <person name="Ding P."/>
        </authorList>
    </citation>
    <scope>NUCLEOTIDE SEQUENCE [LARGE SCALE GENOMIC DNA]</scope>
    <source>
        <strain evidence="17">TRM88002</strain>
    </source>
</reference>
<evidence type="ECO:0000256" key="13">
    <source>
        <dbReference type="RuleBase" id="RU362101"/>
    </source>
</evidence>
<proteinExistence type="inferred from homology"/>
<feature type="region of interest" description="Disordered" evidence="14">
    <location>
        <begin position="146"/>
        <end position="173"/>
    </location>
</feature>
<evidence type="ECO:0000256" key="14">
    <source>
        <dbReference type="SAM" id="MobiDB-lite"/>
    </source>
</evidence>
<protein>
    <recommendedName>
        <fullName evidence="13">Nickel/cobalt efflux system</fullName>
    </recommendedName>
</protein>
<organism evidence="16 17">
    <name type="scientific">Paractinoplanes hotanensis</name>
    <dbReference type="NCBI Taxonomy" id="2906497"/>
    <lineage>
        <taxon>Bacteria</taxon>
        <taxon>Bacillati</taxon>
        <taxon>Actinomycetota</taxon>
        <taxon>Actinomycetes</taxon>
        <taxon>Micromonosporales</taxon>
        <taxon>Micromonosporaceae</taxon>
        <taxon>Paractinoplanes</taxon>
    </lineage>
</organism>
<feature type="region of interest" description="Disordered" evidence="14">
    <location>
        <begin position="327"/>
        <end position="392"/>
    </location>
</feature>
<keyword evidence="8 13" id="KW-1133">Transmembrane helix</keyword>
<gene>
    <name evidence="16" type="ORF">LXN57_45545</name>
</gene>
<feature type="transmembrane region" description="Helical" evidence="13">
    <location>
        <begin position="397"/>
        <end position="420"/>
    </location>
</feature>
<feature type="chain" id="PRO_5047135671" description="Nickel/cobalt efflux system" evidence="15">
    <location>
        <begin position="26"/>
        <end position="495"/>
    </location>
</feature>
<feature type="transmembrane region" description="Helical" evidence="13">
    <location>
        <begin position="225"/>
        <end position="245"/>
    </location>
</feature>
<feature type="compositionally biased region" description="Basic and acidic residues" evidence="14">
    <location>
        <begin position="336"/>
        <end position="363"/>
    </location>
</feature>
<dbReference type="PANTHER" id="PTHR40659:SF1">
    <property type="entry name" value="NICKEL_COBALT EFFLUX SYSTEM RCNA"/>
    <property type="match status" value="1"/>
</dbReference>
<evidence type="ECO:0000313" key="16">
    <source>
        <dbReference type="EMBL" id="MCM4084816.1"/>
    </source>
</evidence>
<keyword evidence="7 13" id="KW-0812">Transmembrane</keyword>
<dbReference type="InterPro" id="IPR051224">
    <property type="entry name" value="NiCoT_RcnA"/>
</dbReference>
<evidence type="ECO:0000256" key="8">
    <source>
        <dbReference type="ARBA" id="ARBA00022989"/>
    </source>
</evidence>
<feature type="transmembrane region" description="Helical" evidence="13">
    <location>
        <begin position="426"/>
        <end position="450"/>
    </location>
</feature>
<evidence type="ECO:0000256" key="4">
    <source>
        <dbReference type="ARBA" id="ARBA00022448"/>
    </source>
</evidence>
<evidence type="ECO:0000256" key="7">
    <source>
        <dbReference type="ARBA" id="ARBA00022692"/>
    </source>
</evidence>
<dbReference type="RefSeq" id="WP_251804554.1">
    <property type="nucleotide sequence ID" value="NZ_JAMQOL010000084.1"/>
</dbReference>
<evidence type="ECO:0000256" key="2">
    <source>
        <dbReference type="ARBA" id="ARBA00004651"/>
    </source>
</evidence>
<feature type="compositionally biased region" description="Basic and acidic residues" evidence="14">
    <location>
        <begin position="373"/>
        <end position="384"/>
    </location>
</feature>
<dbReference type="Proteomes" id="UP001523216">
    <property type="component" value="Unassembled WGS sequence"/>
</dbReference>
<comment type="subcellular location">
    <subcellularLocation>
        <location evidence="2 13">Cell membrane</location>
        <topology evidence="2 13">Multi-pass membrane protein</topology>
    </subcellularLocation>
</comment>
<keyword evidence="9" id="KW-0406">Ion transport</keyword>
<accession>A0ABT0YFH5</accession>
<evidence type="ECO:0000256" key="11">
    <source>
        <dbReference type="ARBA" id="ARBA00023136"/>
    </source>
</evidence>
<evidence type="ECO:0000256" key="5">
    <source>
        <dbReference type="ARBA" id="ARBA00022475"/>
    </source>
</evidence>
<dbReference type="InterPro" id="IPR011541">
    <property type="entry name" value="Ni/Co_transpt_high_affinity"/>
</dbReference>
<keyword evidence="3" id="KW-0171">Cobalt transport</keyword>
<name>A0ABT0YFH5_9ACTN</name>
<comment type="caution">
    <text evidence="16">The sequence shown here is derived from an EMBL/GenBank/DDBJ whole genome shotgun (WGS) entry which is preliminary data.</text>
</comment>
<evidence type="ECO:0000256" key="9">
    <source>
        <dbReference type="ARBA" id="ARBA00023065"/>
    </source>
</evidence>
<evidence type="ECO:0000256" key="6">
    <source>
        <dbReference type="ARBA" id="ARBA00022596"/>
    </source>
</evidence>
<evidence type="ECO:0000256" key="1">
    <source>
        <dbReference type="ARBA" id="ARBA00002510"/>
    </source>
</evidence>
<dbReference type="EMBL" id="JAMQOL010000084">
    <property type="protein sequence ID" value="MCM4084816.1"/>
    <property type="molecule type" value="Genomic_DNA"/>
</dbReference>
<sequence>MRRLIIVAALAVAGFAALPAGPAAAHPLGNFSVNRSATLTVHPDRVNALAVADLAELPTIQDAPASCDEAAAALSVTVGGEGLRWAIRDTSLTYAAGAGGLKTSRLECRLSAPAEVTDQTRVDVAYSYRDDRIGWRELVATGSGVRLEDSPLPARSPTNELRSYPSDPLASPADVRSASFTAAPAPGAAPAAQTAGTSIDRPSGLLAGFEQKLDNLVGGTRLTPLVGLLAVLLSLLLGAAHAALPGHGKTVMAAYLAGSQGRPRDAVLVGATVTFTHTAGVIALGLFLTAVSGVAGETALGWLGLTSGLLVATVGIGALVSSLRRRTPTGSAPLHHTHDANPTHDHAHAVPPAHDHAHAEPPVRAHGPGGDPDQAHDYGHGHDHGHGHHHGPGKWGLAGLGVAGGLVPSPSALVVLLGAAALGRTVFGVLLVFAYGLGMAATLTAAGLLLVRLRHRIDRRRRFAARRRAVAPSATAALIIIVGVGLAGRALASVS</sequence>
<keyword evidence="10" id="KW-0921">Nickel transport</keyword>
<dbReference type="PANTHER" id="PTHR40659">
    <property type="entry name" value="NICKEL/COBALT EFFLUX SYSTEM RCNA"/>
    <property type="match status" value="1"/>
</dbReference>
<keyword evidence="11 13" id="KW-0472">Membrane</keyword>